<feature type="compositionally biased region" description="Basic and acidic residues" evidence="1">
    <location>
        <begin position="1"/>
        <end position="10"/>
    </location>
</feature>
<feature type="compositionally biased region" description="Basic and acidic residues" evidence="1">
    <location>
        <begin position="88"/>
        <end position="97"/>
    </location>
</feature>
<feature type="compositionally biased region" description="Basic and acidic residues" evidence="1">
    <location>
        <begin position="34"/>
        <end position="57"/>
    </location>
</feature>
<feature type="compositionally biased region" description="Polar residues" evidence="1">
    <location>
        <begin position="100"/>
        <end position="118"/>
    </location>
</feature>
<accession>A0A0G4F0G9</accession>
<reference evidence="2 3" key="1">
    <citation type="submission" date="2014-11" db="EMBL/GenBank/DDBJ databases">
        <authorList>
            <person name="Zhu J."/>
            <person name="Qi W."/>
            <person name="Song R."/>
        </authorList>
    </citation>
    <scope>NUCLEOTIDE SEQUENCE [LARGE SCALE GENOMIC DNA]</scope>
</reference>
<protein>
    <submittedName>
        <fullName evidence="2">Uncharacterized protein</fullName>
    </submittedName>
</protein>
<feature type="region of interest" description="Disordered" evidence="1">
    <location>
        <begin position="221"/>
        <end position="257"/>
    </location>
</feature>
<feature type="region of interest" description="Disordered" evidence="1">
    <location>
        <begin position="1"/>
        <end position="128"/>
    </location>
</feature>
<dbReference type="InParanoid" id="A0A0G4F0G9"/>
<dbReference type="VEuPathDB" id="CryptoDB:Vbra_8654"/>
<dbReference type="OMA" id="FIDANEM"/>
<evidence type="ECO:0000313" key="2">
    <source>
        <dbReference type="EMBL" id="CEM04549.1"/>
    </source>
</evidence>
<feature type="compositionally biased region" description="Low complexity" evidence="1">
    <location>
        <begin position="58"/>
        <end position="77"/>
    </location>
</feature>
<feature type="compositionally biased region" description="Basic and acidic residues" evidence="1">
    <location>
        <begin position="446"/>
        <end position="460"/>
    </location>
</feature>
<feature type="region of interest" description="Disordered" evidence="1">
    <location>
        <begin position="439"/>
        <end position="460"/>
    </location>
</feature>
<dbReference type="AlphaFoldDB" id="A0A0G4F0G9"/>
<evidence type="ECO:0000313" key="3">
    <source>
        <dbReference type="Proteomes" id="UP000041254"/>
    </source>
</evidence>
<sequence length="460" mass="52015">MPPDQSHDDAIVSPRRPRRKVDVFSRLTGDTDEDTHRDVVTVYSKDWHREMSRHEASTTRSSRKTASPAASPRSAASGMPHTATASPTHRDEVHEVPQHQPDQTPFSARPPSQGTGVSRESRDAAHKLRKMETLRKIEELRETDHQKILSDIDRRKQREARAFEESMKALSRRTPATVEVGRLLRLHREHIHKKRVSLTEDWNRSVLNPLQEYIQQTLTEPPPLPAVMQAGPATERSLEWRRRQRASSPASARELAASSDEELFRRTYDSFFSPRQREMAYRSQFARRLPARESQAWKATPSGRECRPTMPPESWGELILLASPFNHTRDGGPPLVGRGRNIGEPSDHDLLVEGMTPREPAGLRKGGDRGILKQGGKLALQGEARMHLTEYGGSSAAPLQDHYHYSIGRDVTDREFSKGKRILPPPCIRVLNRKKAREMPKTFAAGEERTGGEEKGNGIE</sequence>
<dbReference type="Proteomes" id="UP000041254">
    <property type="component" value="Unassembled WGS sequence"/>
</dbReference>
<proteinExistence type="predicted"/>
<name>A0A0G4F0G9_VITBC</name>
<evidence type="ECO:0000256" key="1">
    <source>
        <dbReference type="SAM" id="MobiDB-lite"/>
    </source>
</evidence>
<dbReference type="EMBL" id="CDMY01000353">
    <property type="protein sequence ID" value="CEM04549.1"/>
    <property type="molecule type" value="Genomic_DNA"/>
</dbReference>
<feature type="compositionally biased region" description="Basic and acidic residues" evidence="1">
    <location>
        <begin position="119"/>
        <end position="128"/>
    </location>
</feature>
<keyword evidence="3" id="KW-1185">Reference proteome</keyword>
<gene>
    <name evidence="2" type="ORF">Vbra_8654</name>
</gene>
<organism evidence="2 3">
    <name type="scientific">Vitrella brassicaformis (strain CCMP3155)</name>
    <dbReference type="NCBI Taxonomy" id="1169540"/>
    <lineage>
        <taxon>Eukaryota</taxon>
        <taxon>Sar</taxon>
        <taxon>Alveolata</taxon>
        <taxon>Colpodellida</taxon>
        <taxon>Vitrellaceae</taxon>
        <taxon>Vitrella</taxon>
    </lineage>
</organism>